<name>A0A5B9DWL0_9GAMM</name>
<proteinExistence type="predicted"/>
<dbReference type="GO" id="GO:0004180">
    <property type="term" value="F:carboxypeptidase activity"/>
    <property type="evidence" value="ECO:0007669"/>
    <property type="project" value="UniProtKB-KW"/>
</dbReference>
<evidence type="ECO:0000313" key="2">
    <source>
        <dbReference type="Proteomes" id="UP000321807"/>
    </source>
</evidence>
<sequence>MPMKYPTKQAFVYHLSPLSRALAVAGLILLIPALALGQDVKGGVYGIVEKVDAAQGTLIVQNVNTNALQKRKLASDGRYKIDGLTPGSYRVELVIRGAIVSIRMVDVRAGGSTPVPELSRATDLGAVKVTANRINASADNTAPIDVSTPMLVHNYSSELLRKTGVDTSLSSVGGSYANVLTSLPSKFMSQVNNGEGSGLAGFNGGSGTESRYYIDEFDTTYDYTGAGANAVPGEAIGNATIIANGASAKYSNAMGGSISGYVKQGDNKWRGGLAEYYVPPTSKWFNQKNRTYALNNGTYYIDDSSTNGHTQSSFNTTAWLSGPIIKDRLFFYAVMQTNAPRSVASYTYNDNMESDTGNYSKFSNKTSWPLLNLTWNISSNQQIDIMGSRFRANNETSIYTLSAPHVTEPRQYVDNINWRGQDKLLLSHYRWDINDDMSLQVMGAILHISSRTYGQTPAPMRAK</sequence>
<evidence type="ECO:0000313" key="1">
    <source>
        <dbReference type="EMBL" id="QEE24413.1"/>
    </source>
</evidence>
<dbReference type="Gene3D" id="2.60.40.1120">
    <property type="entry name" value="Carboxypeptidase-like, regulatory domain"/>
    <property type="match status" value="1"/>
</dbReference>
<keyword evidence="1" id="KW-0378">Hydrolase</keyword>
<reference evidence="1 2" key="1">
    <citation type="submission" date="2019-08" db="EMBL/GenBank/DDBJ databases">
        <title>Complete genome sequence of Rhodanobacter glycinis strain T01E-68 isolated from tomato root.</title>
        <authorList>
            <person name="Weon H.-Y."/>
            <person name="Lee S.A."/>
        </authorList>
    </citation>
    <scope>NUCLEOTIDE SEQUENCE [LARGE SCALE GENOMIC DNA]</scope>
    <source>
        <strain evidence="1 2">T01E-68</strain>
    </source>
</reference>
<keyword evidence="1" id="KW-0121">Carboxypeptidase</keyword>
<dbReference type="Proteomes" id="UP000321807">
    <property type="component" value="Chromosome"/>
</dbReference>
<protein>
    <submittedName>
        <fullName evidence="1">Carboxypeptidase regulatory-like domain-containing protein</fullName>
    </submittedName>
</protein>
<dbReference type="KEGG" id="rgl:CS053_07765"/>
<dbReference type="AlphaFoldDB" id="A0A5B9DWL0"/>
<gene>
    <name evidence="1" type="ORF">CS053_07765</name>
</gene>
<dbReference type="SUPFAM" id="SSF56935">
    <property type="entry name" value="Porins"/>
    <property type="match status" value="1"/>
</dbReference>
<accession>A0A5B9DWL0</accession>
<keyword evidence="1" id="KW-0645">Protease</keyword>
<dbReference type="EMBL" id="CP042807">
    <property type="protein sequence ID" value="QEE24413.1"/>
    <property type="molecule type" value="Genomic_DNA"/>
</dbReference>
<organism evidence="1 2">
    <name type="scientific">Rhodanobacter glycinis</name>
    <dbReference type="NCBI Taxonomy" id="582702"/>
    <lineage>
        <taxon>Bacteria</taxon>
        <taxon>Pseudomonadati</taxon>
        <taxon>Pseudomonadota</taxon>
        <taxon>Gammaproteobacteria</taxon>
        <taxon>Lysobacterales</taxon>
        <taxon>Rhodanobacteraceae</taxon>
        <taxon>Rhodanobacter</taxon>
    </lineage>
</organism>
<dbReference type="RefSeq" id="WP_147627015.1">
    <property type="nucleotide sequence ID" value="NZ_CP042807.1"/>
</dbReference>